<dbReference type="AlphaFoldDB" id="A0AAW9Z052"/>
<evidence type="ECO:0000313" key="5">
    <source>
        <dbReference type="EMBL" id="NJI03580.1"/>
    </source>
</evidence>
<comment type="subcellular location">
    <subcellularLocation>
        <location evidence="1">Membrane</location>
    </subcellularLocation>
</comment>
<dbReference type="RefSeq" id="WP_107396743.1">
    <property type="nucleotide sequence ID" value="NZ_CP045927.1"/>
</dbReference>
<sequence length="98" mass="11275">MNIKVIARYIVLLLALLNQYLTTKGINPLPVFSEEDISSIIMTIMGLYMAWKNNPNTKEAEWANQKMKKYKAEQKYIKATGAMPQKDIVEPVEIEENL</sequence>
<dbReference type="GO" id="GO:0016020">
    <property type="term" value="C:membrane"/>
    <property type="evidence" value="ECO:0007669"/>
    <property type="project" value="UniProtKB-SubCell"/>
</dbReference>
<name>A0AAW9Z052_9STAP</name>
<dbReference type="GeneID" id="57691889"/>
<keyword evidence="2" id="KW-0812">Transmembrane</keyword>
<keyword evidence="4" id="KW-0472">Membrane</keyword>
<reference evidence="5" key="1">
    <citation type="submission" date="2019-11" db="EMBL/GenBank/DDBJ databases">
        <title>Whole genome comparisons of Staphylococcus agnetis isolates from cattle and chickens.</title>
        <authorList>
            <person name="Rhoads D."/>
            <person name="Shwani A."/>
            <person name="Adkins P."/>
            <person name="Calcutt M."/>
            <person name="Middleton J."/>
        </authorList>
    </citation>
    <scope>NUCLEOTIDE SEQUENCE</scope>
    <source>
        <strain evidence="5">1387</strain>
    </source>
</reference>
<organism evidence="5 6">
    <name type="scientific">Staphylococcus agnetis</name>
    <dbReference type="NCBI Taxonomy" id="985762"/>
    <lineage>
        <taxon>Bacteria</taxon>
        <taxon>Bacillati</taxon>
        <taxon>Bacillota</taxon>
        <taxon>Bacilli</taxon>
        <taxon>Bacillales</taxon>
        <taxon>Staphylococcaceae</taxon>
        <taxon>Staphylococcus</taxon>
    </lineage>
</organism>
<proteinExistence type="predicted"/>
<dbReference type="EMBL" id="WMFL01000085">
    <property type="protein sequence ID" value="NJI03580.1"/>
    <property type="molecule type" value="Genomic_DNA"/>
</dbReference>
<evidence type="ECO:0000256" key="3">
    <source>
        <dbReference type="ARBA" id="ARBA00022989"/>
    </source>
</evidence>
<evidence type="ECO:0000256" key="2">
    <source>
        <dbReference type="ARBA" id="ARBA00022692"/>
    </source>
</evidence>
<dbReference type="Proteomes" id="UP000646308">
    <property type="component" value="Unassembled WGS sequence"/>
</dbReference>
<dbReference type="InterPro" id="IPR006479">
    <property type="entry name" value="Holin"/>
</dbReference>
<evidence type="ECO:0000313" key="6">
    <source>
        <dbReference type="Proteomes" id="UP000646308"/>
    </source>
</evidence>
<dbReference type="NCBIfam" id="TIGR01592">
    <property type="entry name" value="holin_SPP1"/>
    <property type="match status" value="1"/>
</dbReference>
<evidence type="ECO:0000256" key="4">
    <source>
        <dbReference type="ARBA" id="ARBA00023136"/>
    </source>
</evidence>
<accession>A0AAW9Z052</accession>
<protein>
    <submittedName>
        <fullName evidence="5">Phage holin</fullName>
    </submittedName>
</protein>
<keyword evidence="3" id="KW-1133">Transmembrane helix</keyword>
<gene>
    <name evidence="5" type="ORF">GLV84_12135</name>
</gene>
<evidence type="ECO:0000256" key="1">
    <source>
        <dbReference type="ARBA" id="ARBA00004370"/>
    </source>
</evidence>
<dbReference type="Pfam" id="PF04688">
    <property type="entry name" value="Holin_SPP1"/>
    <property type="match status" value="1"/>
</dbReference>
<comment type="caution">
    <text evidence="5">The sequence shown here is derived from an EMBL/GenBank/DDBJ whole genome shotgun (WGS) entry which is preliminary data.</text>
</comment>